<proteinExistence type="predicted"/>
<dbReference type="EMBL" id="GBXM01065714">
    <property type="protein sequence ID" value="JAH42863.1"/>
    <property type="molecule type" value="Transcribed_RNA"/>
</dbReference>
<accession>A0A0E9SQT6</accession>
<reference evidence="1" key="2">
    <citation type="journal article" date="2015" name="Fish Shellfish Immunol.">
        <title>Early steps in the European eel (Anguilla anguilla)-Vibrio vulnificus interaction in the gills: Role of the RtxA13 toxin.</title>
        <authorList>
            <person name="Callol A."/>
            <person name="Pajuelo D."/>
            <person name="Ebbesson L."/>
            <person name="Teles M."/>
            <person name="MacKenzie S."/>
            <person name="Amaro C."/>
        </authorList>
    </citation>
    <scope>NUCLEOTIDE SEQUENCE</scope>
</reference>
<sequence length="24" mass="2501">MCNALPPPLGKFSDVAGDCLHVES</sequence>
<name>A0A0E9SQT6_ANGAN</name>
<protein>
    <submittedName>
        <fullName evidence="1">Uncharacterized protein</fullName>
    </submittedName>
</protein>
<organism evidence="1">
    <name type="scientific">Anguilla anguilla</name>
    <name type="common">European freshwater eel</name>
    <name type="synonym">Muraena anguilla</name>
    <dbReference type="NCBI Taxonomy" id="7936"/>
    <lineage>
        <taxon>Eukaryota</taxon>
        <taxon>Metazoa</taxon>
        <taxon>Chordata</taxon>
        <taxon>Craniata</taxon>
        <taxon>Vertebrata</taxon>
        <taxon>Euteleostomi</taxon>
        <taxon>Actinopterygii</taxon>
        <taxon>Neopterygii</taxon>
        <taxon>Teleostei</taxon>
        <taxon>Anguilliformes</taxon>
        <taxon>Anguillidae</taxon>
        <taxon>Anguilla</taxon>
    </lineage>
</organism>
<evidence type="ECO:0000313" key="1">
    <source>
        <dbReference type="EMBL" id="JAH42863.1"/>
    </source>
</evidence>
<dbReference type="AlphaFoldDB" id="A0A0E9SQT6"/>
<reference evidence="1" key="1">
    <citation type="submission" date="2014-11" db="EMBL/GenBank/DDBJ databases">
        <authorList>
            <person name="Amaro Gonzalez C."/>
        </authorList>
    </citation>
    <scope>NUCLEOTIDE SEQUENCE</scope>
</reference>